<evidence type="ECO:0008006" key="5">
    <source>
        <dbReference type="Google" id="ProtNLM"/>
    </source>
</evidence>
<keyword evidence="4" id="KW-1185">Reference proteome</keyword>
<dbReference type="EMBL" id="JXDI01000001">
    <property type="protein sequence ID" value="KAF2411037.1"/>
    <property type="molecule type" value="Genomic_DNA"/>
</dbReference>
<gene>
    <name evidence="1" type="ORF">PSAN_34730</name>
    <name evidence="2" type="ORF">SAMN04490179_2900</name>
</gene>
<evidence type="ECO:0000313" key="3">
    <source>
        <dbReference type="Proteomes" id="UP000182470"/>
    </source>
</evidence>
<accession>A0A1G9Z6U4</accession>
<organism evidence="2 3">
    <name type="scientific">Pseudomonas antarctica</name>
    <dbReference type="NCBI Taxonomy" id="219572"/>
    <lineage>
        <taxon>Bacteria</taxon>
        <taxon>Pseudomonadati</taxon>
        <taxon>Pseudomonadota</taxon>
        <taxon>Gammaproteobacteria</taxon>
        <taxon>Pseudomonadales</taxon>
        <taxon>Pseudomonadaceae</taxon>
        <taxon>Pseudomonas</taxon>
    </lineage>
</organism>
<dbReference type="AlphaFoldDB" id="A0A1G9Z6U4"/>
<protein>
    <recommendedName>
        <fullName evidence="5">Type III secretion effector protein</fullName>
    </recommendedName>
</protein>
<dbReference type="Proteomes" id="UP000748067">
    <property type="component" value="Unassembled WGS sequence"/>
</dbReference>
<dbReference type="Proteomes" id="UP000182470">
    <property type="component" value="Chromosome I"/>
</dbReference>
<name>A0A1G9Z6U4_9PSED</name>
<proteinExistence type="predicted"/>
<reference evidence="1 4" key="1">
    <citation type="submission" date="2015-01" db="EMBL/GenBank/DDBJ databases">
        <title>Genome Sequence of Pseudomonas antarctica CMS 35.</title>
        <authorList>
            <person name="Voget S."/>
            <person name="Chow J."/>
            <person name="Daniel R."/>
            <person name="Streit W."/>
        </authorList>
    </citation>
    <scope>NUCLEOTIDE SEQUENCE [LARGE SCALE GENOMIC DNA]</scope>
    <source>
        <strain evidence="1 4">CMS 35</strain>
    </source>
</reference>
<dbReference type="EMBL" id="LT629704">
    <property type="protein sequence ID" value="SDN16857.1"/>
    <property type="molecule type" value="Genomic_DNA"/>
</dbReference>
<evidence type="ECO:0000313" key="4">
    <source>
        <dbReference type="Proteomes" id="UP000748067"/>
    </source>
</evidence>
<reference evidence="2 3" key="2">
    <citation type="submission" date="2016-10" db="EMBL/GenBank/DDBJ databases">
        <authorList>
            <person name="de Groot N.N."/>
        </authorList>
    </citation>
    <scope>NUCLEOTIDE SEQUENCE [LARGE SCALE GENOMIC DNA]</scope>
    <source>
        <strain evidence="2 3">BS2772</strain>
    </source>
</reference>
<dbReference type="RefSeq" id="WP_232000143.1">
    <property type="nucleotide sequence ID" value="NZ_JXDI01000001.1"/>
</dbReference>
<sequence length="323" mass="35613">MSHYLIRDIVRAMDIKQAVGVDMLAVSHELPAPLKRNRQATYSRRCISNARGPVDRLAVGRQAKTANTLLALFASLVTQLRSLISGEQDEPCPVNPHRVKRELVPPFSPTLEPDTLAFKPNAEADISGLSSKRGGAKPDDIWGGFRQGPDGNCVTVSAIKAAMYRFGQSPTDIYQQVAKFNDGYLVQMRDGFKVLLTDKELAYGARNARFKGRDEGMVKDAQFLFAVSAKRAQMENNDGFAARSYQAAIRSLNDGEDERGPGEAFLRLGLRKHMRTVSVHELARGQLGMCNRRGHSVAVINGREEIWGRKGSAPYWGDAIALV</sequence>
<evidence type="ECO:0000313" key="1">
    <source>
        <dbReference type="EMBL" id="KAF2411037.1"/>
    </source>
</evidence>
<evidence type="ECO:0000313" key="2">
    <source>
        <dbReference type="EMBL" id="SDN16857.1"/>
    </source>
</evidence>